<proteinExistence type="predicted"/>
<accession>A0A5J5BRS0</accession>
<protein>
    <submittedName>
        <fullName evidence="2">Uncharacterized protein</fullName>
    </submittedName>
</protein>
<name>A0A5J5BRS0_9ASTE</name>
<feature type="transmembrane region" description="Helical" evidence="1">
    <location>
        <begin position="64"/>
        <end position="85"/>
    </location>
</feature>
<gene>
    <name evidence="2" type="ORF">F0562_020178</name>
</gene>
<evidence type="ECO:0000313" key="3">
    <source>
        <dbReference type="Proteomes" id="UP000325577"/>
    </source>
</evidence>
<reference evidence="2 3" key="1">
    <citation type="submission" date="2019-09" db="EMBL/GenBank/DDBJ databases">
        <title>A chromosome-level genome assembly of the Chinese tupelo Nyssa sinensis.</title>
        <authorList>
            <person name="Yang X."/>
            <person name="Kang M."/>
            <person name="Yang Y."/>
            <person name="Xiong H."/>
            <person name="Wang M."/>
            <person name="Zhang Z."/>
            <person name="Wang Z."/>
            <person name="Wu H."/>
            <person name="Ma T."/>
            <person name="Liu J."/>
            <person name="Xi Z."/>
        </authorList>
    </citation>
    <scope>NUCLEOTIDE SEQUENCE [LARGE SCALE GENOMIC DNA]</scope>
    <source>
        <strain evidence="2">J267</strain>
        <tissue evidence="2">Leaf</tissue>
    </source>
</reference>
<dbReference type="EMBL" id="CM018033">
    <property type="protein sequence ID" value="KAA8545394.1"/>
    <property type="molecule type" value="Genomic_DNA"/>
</dbReference>
<evidence type="ECO:0000256" key="1">
    <source>
        <dbReference type="SAM" id="Phobius"/>
    </source>
</evidence>
<sequence>MWMMGDDNDGGGVVTARWGWCSGGDGSDGTVGDGGAVGFRVRGGVVVMVEESRWSGMREVRGSWLGVVVLMGVMGSTGVDGVGLGRRFAERRAVRRSELGRKMEMTGRERRGATAMVVMRSWCGDGAGGDGVRW</sequence>
<evidence type="ECO:0000313" key="2">
    <source>
        <dbReference type="EMBL" id="KAA8545394.1"/>
    </source>
</evidence>
<dbReference type="Proteomes" id="UP000325577">
    <property type="component" value="Linkage Group LG10"/>
</dbReference>
<keyword evidence="1" id="KW-0812">Transmembrane</keyword>
<keyword evidence="1" id="KW-0472">Membrane</keyword>
<keyword evidence="3" id="KW-1185">Reference proteome</keyword>
<dbReference type="AlphaFoldDB" id="A0A5J5BRS0"/>
<organism evidence="2 3">
    <name type="scientific">Nyssa sinensis</name>
    <dbReference type="NCBI Taxonomy" id="561372"/>
    <lineage>
        <taxon>Eukaryota</taxon>
        <taxon>Viridiplantae</taxon>
        <taxon>Streptophyta</taxon>
        <taxon>Embryophyta</taxon>
        <taxon>Tracheophyta</taxon>
        <taxon>Spermatophyta</taxon>
        <taxon>Magnoliopsida</taxon>
        <taxon>eudicotyledons</taxon>
        <taxon>Gunneridae</taxon>
        <taxon>Pentapetalae</taxon>
        <taxon>asterids</taxon>
        <taxon>Cornales</taxon>
        <taxon>Nyssaceae</taxon>
        <taxon>Nyssa</taxon>
    </lineage>
</organism>
<keyword evidence="1" id="KW-1133">Transmembrane helix</keyword>